<name>A0AAD6Z4F6_9AGAR</name>
<organism evidence="2 3">
    <name type="scientific">Mycena albidolilacea</name>
    <dbReference type="NCBI Taxonomy" id="1033008"/>
    <lineage>
        <taxon>Eukaryota</taxon>
        <taxon>Fungi</taxon>
        <taxon>Dikarya</taxon>
        <taxon>Basidiomycota</taxon>
        <taxon>Agaricomycotina</taxon>
        <taxon>Agaricomycetes</taxon>
        <taxon>Agaricomycetidae</taxon>
        <taxon>Agaricales</taxon>
        <taxon>Marasmiineae</taxon>
        <taxon>Mycenaceae</taxon>
        <taxon>Mycena</taxon>
    </lineage>
</organism>
<keyword evidence="1" id="KW-0732">Signal</keyword>
<dbReference type="AlphaFoldDB" id="A0AAD6Z4F6"/>
<sequence length="85" mass="9304">MQFTRSILALVVVGTVKAAPGFTTTDTTLTKRWCGYQYTCKCDFNPATGCVPKFDECAQTWYWPPACTGCGSCKEICVDPFCPTA</sequence>
<keyword evidence="3" id="KW-1185">Reference proteome</keyword>
<dbReference type="EMBL" id="JARIHO010000093">
    <property type="protein sequence ID" value="KAJ7306276.1"/>
    <property type="molecule type" value="Genomic_DNA"/>
</dbReference>
<protein>
    <submittedName>
        <fullName evidence="2">Uncharacterized protein</fullName>
    </submittedName>
</protein>
<feature type="signal peptide" evidence="1">
    <location>
        <begin position="1"/>
        <end position="18"/>
    </location>
</feature>
<feature type="chain" id="PRO_5042264159" evidence="1">
    <location>
        <begin position="19"/>
        <end position="85"/>
    </location>
</feature>
<evidence type="ECO:0000313" key="2">
    <source>
        <dbReference type="EMBL" id="KAJ7306276.1"/>
    </source>
</evidence>
<accession>A0AAD6Z4F6</accession>
<evidence type="ECO:0000256" key="1">
    <source>
        <dbReference type="SAM" id="SignalP"/>
    </source>
</evidence>
<dbReference type="Proteomes" id="UP001218218">
    <property type="component" value="Unassembled WGS sequence"/>
</dbReference>
<reference evidence="2" key="1">
    <citation type="submission" date="2023-03" db="EMBL/GenBank/DDBJ databases">
        <title>Massive genome expansion in bonnet fungi (Mycena s.s.) driven by repeated elements and novel gene families across ecological guilds.</title>
        <authorList>
            <consortium name="Lawrence Berkeley National Laboratory"/>
            <person name="Harder C.B."/>
            <person name="Miyauchi S."/>
            <person name="Viragh M."/>
            <person name="Kuo A."/>
            <person name="Thoen E."/>
            <person name="Andreopoulos B."/>
            <person name="Lu D."/>
            <person name="Skrede I."/>
            <person name="Drula E."/>
            <person name="Henrissat B."/>
            <person name="Morin E."/>
            <person name="Kohler A."/>
            <person name="Barry K."/>
            <person name="LaButti K."/>
            <person name="Morin E."/>
            <person name="Salamov A."/>
            <person name="Lipzen A."/>
            <person name="Mereny Z."/>
            <person name="Hegedus B."/>
            <person name="Baldrian P."/>
            <person name="Stursova M."/>
            <person name="Weitz H."/>
            <person name="Taylor A."/>
            <person name="Grigoriev I.V."/>
            <person name="Nagy L.G."/>
            <person name="Martin F."/>
            <person name="Kauserud H."/>
        </authorList>
    </citation>
    <scope>NUCLEOTIDE SEQUENCE</scope>
    <source>
        <strain evidence="2">CBHHK002</strain>
    </source>
</reference>
<evidence type="ECO:0000313" key="3">
    <source>
        <dbReference type="Proteomes" id="UP001218218"/>
    </source>
</evidence>
<comment type="caution">
    <text evidence="2">The sequence shown here is derived from an EMBL/GenBank/DDBJ whole genome shotgun (WGS) entry which is preliminary data.</text>
</comment>
<proteinExistence type="predicted"/>
<gene>
    <name evidence="2" type="ORF">DFH08DRAFT_976012</name>
</gene>